<feature type="compositionally biased region" description="Polar residues" evidence="1">
    <location>
        <begin position="1"/>
        <end position="16"/>
    </location>
</feature>
<proteinExistence type="predicted"/>
<dbReference type="AlphaFoldDB" id="A0A0B6Y1U6"/>
<gene>
    <name evidence="2" type="primary">ORF9838</name>
</gene>
<dbReference type="EMBL" id="HACG01003228">
    <property type="protein sequence ID" value="CEK50093.1"/>
    <property type="molecule type" value="Transcribed_RNA"/>
</dbReference>
<feature type="region of interest" description="Disordered" evidence="1">
    <location>
        <begin position="31"/>
        <end position="50"/>
    </location>
</feature>
<feature type="region of interest" description="Disordered" evidence="1">
    <location>
        <begin position="1"/>
        <end position="21"/>
    </location>
</feature>
<organism evidence="2">
    <name type="scientific">Arion vulgaris</name>
    <dbReference type="NCBI Taxonomy" id="1028688"/>
    <lineage>
        <taxon>Eukaryota</taxon>
        <taxon>Metazoa</taxon>
        <taxon>Spiralia</taxon>
        <taxon>Lophotrochozoa</taxon>
        <taxon>Mollusca</taxon>
        <taxon>Gastropoda</taxon>
        <taxon>Heterobranchia</taxon>
        <taxon>Euthyneura</taxon>
        <taxon>Panpulmonata</taxon>
        <taxon>Eupulmonata</taxon>
        <taxon>Stylommatophora</taxon>
        <taxon>Helicina</taxon>
        <taxon>Arionoidea</taxon>
        <taxon>Arionidae</taxon>
        <taxon>Arion</taxon>
    </lineage>
</organism>
<sequence length="50" mass="5697">MPNCRHAQQGTNSNRRQIADTHTHNRALKLMPNCRHTQQGTISNQCQIAD</sequence>
<accession>A0A0B6Y1U6</accession>
<protein>
    <submittedName>
        <fullName evidence="2">Uncharacterized protein</fullName>
    </submittedName>
</protein>
<evidence type="ECO:0000256" key="1">
    <source>
        <dbReference type="SAM" id="MobiDB-lite"/>
    </source>
</evidence>
<evidence type="ECO:0000313" key="2">
    <source>
        <dbReference type="EMBL" id="CEK50093.1"/>
    </source>
</evidence>
<feature type="compositionally biased region" description="Polar residues" evidence="1">
    <location>
        <begin position="35"/>
        <end position="50"/>
    </location>
</feature>
<reference evidence="2" key="1">
    <citation type="submission" date="2014-12" db="EMBL/GenBank/DDBJ databases">
        <title>Insight into the proteome of Arion vulgaris.</title>
        <authorList>
            <person name="Aradska J."/>
            <person name="Bulat T."/>
            <person name="Smidak R."/>
            <person name="Sarate P."/>
            <person name="Gangsoo J."/>
            <person name="Sialana F."/>
            <person name="Bilban M."/>
            <person name="Lubec G."/>
        </authorList>
    </citation>
    <scope>NUCLEOTIDE SEQUENCE</scope>
    <source>
        <tissue evidence="2">Skin</tissue>
    </source>
</reference>
<feature type="non-terminal residue" evidence="2">
    <location>
        <position position="50"/>
    </location>
</feature>
<name>A0A0B6Y1U6_9EUPU</name>